<dbReference type="Proteomes" id="UP001314170">
    <property type="component" value="Unassembled WGS sequence"/>
</dbReference>
<reference evidence="8 9" key="1">
    <citation type="submission" date="2024-01" db="EMBL/GenBank/DDBJ databases">
        <authorList>
            <person name="Waweru B."/>
        </authorList>
    </citation>
    <scope>NUCLEOTIDE SEQUENCE [LARGE SCALE GENOMIC DNA]</scope>
</reference>
<keyword evidence="5 7" id="KW-0648">Protein biosynthesis</keyword>
<gene>
    <name evidence="8" type="ORF">DCAF_LOCUS26831</name>
</gene>
<dbReference type="EMBL" id="CAWUPB010001197">
    <property type="protein sequence ID" value="CAK7356558.1"/>
    <property type="molecule type" value="Genomic_DNA"/>
</dbReference>
<comment type="catalytic activity">
    <reaction evidence="7">
        <text>N-terminal N-formyl-L-methionyl-[peptide] + H2O = N-terminal L-methionyl-[peptide] + formate</text>
        <dbReference type="Rhea" id="RHEA:24420"/>
        <dbReference type="Rhea" id="RHEA-COMP:10639"/>
        <dbReference type="Rhea" id="RHEA-COMP:10640"/>
        <dbReference type="ChEBI" id="CHEBI:15377"/>
        <dbReference type="ChEBI" id="CHEBI:15740"/>
        <dbReference type="ChEBI" id="CHEBI:49298"/>
        <dbReference type="ChEBI" id="CHEBI:64731"/>
        <dbReference type="EC" id="3.5.1.88"/>
    </reaction>
</comment>
<dbReference type="AlphaFoldDB" id="A0AAV1SUT0"/>
<evidence type="ECO:0000256" key="1">
    <source>
        <dbReference type="ARBA" id="ARBA00010759"/>
    </source>
</evidence>
<comment type="caution">
    <text evidence="8">The sequence shown here is derived from an EMBL/GenBank/DDBJ whole genome shotgun (WGS) entry which is preliminary data.</text>
</comment>
<evidence type="ECO:0000256" key="3">
    <source>
        <dbReference type="ARBA" id="ARBA00022723"/>
    </source>
</evidence>
<dbReference type="Pfam" id="PF01327">
    <property type="entry name" value="Pep_deformylase"/>
    <property type="match status" value="2"/>
</dbReference>
<dbReference type="FunFam" id="3.90.45.10:FF:000003">
    <property type="entry name" value="Peptide deformylase"/>
    <property type="match status" value="1"/>
</dbReference>
<accession>A0AAV1SUT0</accession>
<sequence length="262" mass="29174">MPDIVKAGDPVLHEPAREVDQKEIRSERIQKIIDDMVKAMRMSPGVGLAAPQIGIPLRIIVLEDTAEYIGYAPKDETKAQDRRPFDLLVIVNPKLKKKSNRTAFFFEGCLSLYFGSMMDIFAKSGYVLTPIHHKREGGNKRIDITTGRMRHYKRAYEEQGNAGGVAQGLKGAKGKSLAGFALLVDGFRAIVERNLDVEVTGLSRDGQLIKVDASGWQARILQHECDHLEGTLYVDKMVPRTFRTVENLDLPLAEGCPKLGSR</sequence>
<dbReference type="SUPFAM" id="SSF56420">
    <property type="entry name" value="Peptide deformylase"/>
    <property type="match status" value="2"/>
</dbReference>
<keyword evidence="7" id="KW-0809">Transit peptide</keyword>
<dbReference type="PANTHER" id="PTHR10458">
    <property type="entry name" value="PEPTIDE DEFORMYLASE"/>
    <property type="match status" value="1"/>
</dbReference>
<evidence type="ECO:0000256" key="2">
    <source>
        <dbReference type="ARBA" id="ARBA00012175"/>
    </source>
</evidence>
<evidence type="ECO:0000313" key="9">
    <source>
        <dbReference type="Proteomes" id="UP001314170"/>
    </source>
</evidence>
<comment type="similarity">
    <text evidence="1 7">Belongs to the polypeptide deformylase family.</text>
</comment>
<dbReference type="PRINTS" id="PR01576">
    <property type="entry name" value="PDEFORMYLASE"/>
</dbReference>
<dbReference type="PANTHER" id="PTHR10458:SF2">
    <property type="entry name" value="PEPTIDE DEFORMYLASE, MITOCHONDRIAL"/>
    <property type="match status" value="1"/>
</dbReference>
<keyword evidence="9" id="KW-1185">Reference proteome</keyword>
<dbReference type="GO" id="GO:0006412">
    <property type="term" value="P:translation"/>
    <property type="evidence" value="ECO:0007669"/>
    <property type="project" value="UniProtKB-KW"/>
</dbReference>
<dbReference type="InterPro" id="IPR036821">
    <property type="entry name" value="Peptide_deformylase_sf"/>
</dbReference>
<keyword evidence="7" id="KW-0934">Plastid</keyword>
<name>A0AAV1SUT0_9ROSI</name>
<evidence type="ECO:0000256" key="5">
    <source>
        <dbReference type="ARBA" id="ARBA00022917"/>
    </source>
</evidence>
<evidence type="ECO:0000256" key="4">
    <source>
        <dbReference type="ARBA" id="ARBA00022801"/>
    </source>
</evidence>
<keyword evidence="4 7" id="KW-0378">Hydrolase</keyword>
<dbReference type="InterPro" id="IPR023635">
    <property type="entry name" value="Peptide_deformylase"/>
</dbReference>
<dbReference type="GO" id="GO:0042586">
    <property type="term" value="F:peptide deformylase activity"/>
    <property type="evidence" value="ECO:0007669"/>
    <property type="project" value="UniProtKB-EC"/>
</dbReference>
<dbReference type="GO" id="GO:0005739">
    <property type="term" value="C:mitochondrion"/>
    <property type="evidence" value="ECO:0007669"/>
    <property type="project" value="TreeGrafter"/>
</dbReference>
<evidence type="ECO:0000256" key="7">
    <source>
        <dbReference type="RuleBase" id="RU362111"/>
    </source>
</evidence>
<dbReference type="GO" id="GO:0009507">
    <property type="term" value="C:chloroplast"/>
    <property type="evidence" value="ECO:0007669"/>
    <property type="project" value="UniProtKB-SubCell"/>
</dbReference>
<keyword evidence="3 7" id="KW-0479">Metal-binding</keyword>
<dbReference type="EC" id="3.5.1.88" evidence="2 7"/>
<comment type="function">
    <text evidence="6 7">Removes the formyl group from the N-terminal Met of newly synthesized proteins.</text>
</comment>
<evidence type="ECO:0000256" key="6">
    <source>
        <dbReference type="ARBA" id="ARBA00037114"/>
    </source>
</evidence>
<comment type="subcellular location">
    <subcellularLocation>
        <location evidence="7">Plastid</location>
        <location evidence="7">Chloroplast</location>
    </subcellularLocation>
</comment>
<organism evidence="8 9">
    <name type="scientific">Dovyalis caffra</name>
    <dbReference type="NCBI Taxonomy" id="77055"/>
    <lineage>
        <taxon>Eukaryota</taxon>
        <taxon>Viridiplantae</taxon>
        <taxon>Streptophyta</taxon>
        <taxon>Embryophyta</taxon>
        <taxon>Tracheophyta</taxon>
        <taxon>Spermatophyta</taxon>
        <taxon>Magnoliopsida</taxon>
        <taxon>eudicotyledons</taxon>
        <taxon>Gunneridae</taxon>
        <taxon>Pentapetalae</taxon>
        <taxon>rosids</taxon>
        <taxon>fabids</taxon>
        <taxon>Malpighiales</taxon>
        <taxon>Salicaceae</taxon>
        <taxon>Flacourtieae</taxon>
        <taxon>Dovyalis</taxon>
    </lineage>
</organism>
<protein>
    <recommendedName>
        <fullName evidence="2 7">Peptide deformylase</fullName>
        <ecNumber evidence="2 7">3.5.1.88</ecNumber>
    </recommendedName>
</protein>
<proteinExistence type="inferred from homology"/>
<dbReference type="Gene3D" id="3.90.45.10">
    <property type="entry name" value="Peptide deformylase"/>
    <property type="match status" value="1"/>
</dbReference>
<evidence type="ECO:0000313" key="8">
    <source>
        <dbReference type="EMBL" id="CAK7356558.1"/>
    </source>
</evidence>
<keyword evidence="7" id="KW-0150">Chloroplast</keyword>
<dbReference type="HAMAP" id="MF_00163">
    <property type="entry name" value="Pep_deformylase"/>
    <property type="match status" value="1"/>
</dbReference>
<dbReference type="CDD" id="cd00487">
    <property type="entry name" value="Pep_deformylase"/>
    <property type="match status" value="1"/>
</dbReference>
<dbReference type="GO" id="GO:0046872">
    <property type="term" value="F:metal ion binding"/>
    <property type="evidence" value="ECO:0007669"/>
    <property type="project" value="UniProtKB-KW"/>
</dbReference>